<feature type="compositionally biased region" description="Low complexity" evidence="7">
    <location>
        <begin position="351"/>
        <end position="361"/>
    </location>
</feature>
<dbReference type="GO" id="GO:0005506">
    <property type="term" value="F:iron ion binding"/>
    <property type="evidence" value="ECO:0007669"/>
    <property type="project" value="InterPro"/>
</dbReference>
<evidence type="ECO:0000256" key="2">
    <source>
        <dbReference type="ARBA" id="ARBA00022617"/>
    </source>
</evidence>
<dbReference type="AlphaFoldDB" id="A0AAW8FR62"/>
<evidence type="ECO:0000256" key="5">
    <source>
        <dbReference type="ARBA" id="ARBA00023004"/>
    </source>
</evidence>
<dbReference type="Gene3D" id="1.10.630.10">
    <property type="entry name" value="Cytochrome P450"/>
    <property type="match status" value="1"/>
</dbReference>
<evidence type="ECO:0000256" key="3">
    <source>
        <dbReference type="ARBA" id="ARBA00022723"/>
    </source>
</evidence>
<dbReference type="PANTHER" id="PTHR46696">
    <property type="entry name" value="P450, PUTATIVE (EUROFUNG)-RELATED"/>
    <property type="match status" value="1"/>
</dbReference>
<feature type="compositionally biased region" description="Pro residues" evidence="7">
    <location>
        <begin position="397"/>
        <end position="418"/>
    </location>
</feature>
<evidence type="ECO:0000313" key="8">
    <source>
        <dbReference type="EMBL" id="MDQ0912591.1"/>
    </source>
</evidence>
<evidence type="ECO:0000313" key="9">
    <source>
        <dbReference type="Proteomes" id="UP001234216"/>
    </source>
</evidence>
<dbReference type="Pfam" id="PF00067">
    <property type="entry name" value="p450"/>
    <property type="match status" value="1"/>
</dbReference>
<proteinExistence type="inferred from homology"/>
<dbReference type="GO" id="GO:0004497">
    <property type="term" value="F:monooxygenase activity"/>
    <property type="evidence" value="ECO:0007669"/>
    <property type="project" value="UniProtKB-KW"/>
</dbReference>
<keyword evidence="5" id="KW-0408">Iron</keyword>
<organism evidence="8 9">
    <name type="scientific">Streptomyces canus</name>
    <dbReference type="NCBI Taxonomy" id="58343"/>
    <lineage>
        <taxon>Bacteria</taxon>
        <taxon>Bacillati</taxon>
        <taxon>Actinomycetota</taxon>
        <taxon>Actinomycetes</taxon>
        <taxon>Kitasatosporales</taxon>
        <taxon>Streptomycetaceae</taxon>
        <taxon>Streptomyces</taxon>
        <taxon>Streptomyces aurantiacus group</taxon>
    </lineage>
</organism>
<comment type="similarity">
    <text evidence="1">Belongs to the cytochrome P450 family.</text>
</comment>
<evidence type="ECO:0000256" key="6">
    <source>
        <dbReference type="ARBA" id="ARBA00023033"/>
    </source>
</evidence>
<keyword evidence="4" id="KW-0560">Oxidoreductase</keyword>
<name>A0AAW8FR62_9ACTN</name>
<protein>
    <submittedName>
        <fullName evidence="8">Cytochrome P450</fullName>
    </submittedName>
</protein>
<dbReference type="EMBL" id="JAUSZV010000005">
    <property type="protein sequence ID" value="MDQ0912591.1"/>
    <property type="molecule type" value="Genomic_DNA"/>
</dbReference>
<dbReference type="InterPro" id="IPR002397">
    <property type="entry name" value="Cyt_P450_B"/>
</dbReference>
<dbReference type="PANTHER" id="PTHR46696:SF1">
    <property type="entry name" value="CYTOCHROME P450 YJIB-RELATED"/>
    <property type="match status" value="1"/>
</dbReference>
<dbReference type="InterPro" id="IPR001128">
    <property type="entry name" value="Cyt_P450"/>
</dbReference>
<accession>A0AAW8FR62</accession>
<evidence type="ECO:0000256" key="1">
    <source>
        <dbReference type="ARBA" id="ARBA00010617"/>
    </source>
</evidence>
<feature type="compositionally biased region" description="Basic and acidic residues" evidence="7">
    <location>
        <begin position="310"/>
        <end position="324"/>
    </location>
</feature>
<dbReference type="GO" id="GO:0020037">
    <property type="term" value="F:heme binding"/>
    <property type="evidence" value="ECO:0007669"/>
    <property type="project" value="InterPro"/>
</dbReference>
<dbReference type="SUPFAM" id="SSF48264">
    <property type="entry name" value="Cytochrome P450"/>
    <property type="match status" value="1"/>
</dbReference>
<evidence type="ECO:0000256" key="4">
    <source>
        <dbReference type="ARBA" id="ARBA00023002"/>
    </source>
</evidence>
<keyword evidence="3" id="KW-0479">Metal-binding</keyword>
<comment type="caution">
    <text evidence="8">The sequence shown here is derived from an EMBL/GenBank/DDBJ whole genome shotgun (WGS) entry which is preliminary data.</text>
</comment>
<feature type="region of interest" description="Disordered" evidence="7">
    <location>
        <begin position="310"/>
        <end position="445"/>
    </location>
</feature>
<sequence>MPGPTLEELTPDGHDLASNPYPVYAAVRAKGAVHRVLVPGSGESWLVVAHDAARAALTDPRLRNDIRHSSSWRSDGGHAVGRNMFQSAPPQHTRLRRLVASHFTAGRITALRPGIEATALDLLDALPERGTADLVARYALPLPGTVICDLLEVPAADRAVFHAWADELVMPTSAETATAAAASLTEYLAVLLARGRDRRATGLLGDLVAASDLTSEELLGMAFLLLVAGHETTVDLISGSVHALLAHPDQLALLRADPDLTGPAVEESLRYSSPVHASAFRYAAEPLDIDGTRIQAGDSVQVSLAAASRDPLRFPDPDRFDLRRPTRAPGIRPRPAPLPGRSAGPRGGGRRSAPAAAPPARSRLRDRPGHVDLAQQHTPEGPGRTTAAVRLRRAPPRTEPSPDPGPPGPRVSSVPPPAGTATTARPAPGAPGPVRRRPSTGCPLP</sequence>
<keyword evidence="6" id="KW-0503">Monooxygenase</keyword>
<dbReference type="Proteomes" id="UP001234216">
    <property type="component" value="Unassembled WGS sequence"/>
</dbReference>
<gene>
    <name evidence="8" type="ORF">QFZ22_008576</name>
</gene>
<dbReference type="GO" id="GO:0016705">
    <property type="term" value="F:oxidoreductase activity, acting on paired donors, with incorporation or reduction of molecular oxygen"/>
    <property type="evidence" value="ECO:0007669"/>
    <property type="project" value="InterPro"/>
</dbReference>
<dbReference type="PRINTS" id="PR00359">
    <property type="entry name" value="BP450"/>
</dbReference>
<keyword evidence="2" id="KW-0349">Heme</keyword>
<reference evidence="8" key="1">
    <citation type="submission" date="2023-07" db="EMBL/GenBank/DDBJ databases">
        <title>Comparative genomics of wheat-associated soil bacteria to identify genetic determinants of phenazine resistance.</title>
        <authorList>
            <person name="Mouncey N."/>
        </authorList>
    </citation>
    <scope>NUCLEOTIDE SEQUENCE</scope>
    <source>
        <strain evidence="8">V4I22</strain>
    </source>
</reference>
<evidence type="ECO:0000256" key="7">
    <source>
        <dbReference type="SAM" id="MobiDB-lite"/>
    </source>
</evidence>
<dbReference type="InterPro" id="IPR036396">
    <property type="entry name" value="Cyt_P450_sf"/>
</dbReference>
<dbReference type="FunFam" id="1.10.630.10:FF:000018">
    <property type="entry name" value="Cytochrome P450 monooxygenase"/>
    <property type="match status" value="1"/>
</dbReference>